<sequence length="179" mass="19649">MSSDKSKNLSNSPSVCGKVVTAIFCCTCQKDNNVSDHEHEHMPAKTTTNILASTRDHPMKASGVQTKTQRVEVAENKMAFPSKETAEKGGHGRTNAEIEGKKSNLAKNEMFSDYINRAKAKMRTLSGLGSEKQVSEPDSVHCTKKDNSGMDAFSEYINRAKMKIKKTSSMGTRKSNSLK</sequence>
<evidence type="ECO:0000313" key="3">
    <source>
        <dbReference type="Proteomes" id="UP000030645"/>
    </source>
</evidence>
<accession>W9RHP2</accession>
<gene>
    <name evidence="2" type="ORF">L484_024550</name>
</gene>
<evidence type="ECO:0000256" key="1">
    <source>
        <dbReference type="SAM" id="MobiDB-lite"/>
    </source>
</evidence>
<organism evidence="2 3">
    <name type="scientific">Morus notabilis</name>
    <dbReference type="NCBI Taxonomy" id="981085"/>
    <lineage>
        <taxon>Eukaryota</taxon>
        <taxon>Viridiplantae</taxon>
        <taxon>Streptophyta</taxon>
        <taxon>Embryophyta</taxon>
        <taxon>Tracheophyta</taxon>
        <taxon>Spermatophyta</taxon>
        <taxon>Magnoliopsida</taxon>
        <taxon>eudicotyledons</taxon>
        <taxon>Gunneridae</taxon>
        <taxon>Pentapetalae</taxon>
        <taxon>rosids</taxon>
        <taxon>fabids</taxon>
        <taxon>Rosales</taxon>
        <taxon>Moraceae</taxon>
        <taxon>Moreae</taxon>
        <taxon>Morus</taxon>
    </lineage>
</organism>
<feature type="compositionally biased region" description="Basic and acidic residues" evidence="1">
    <location>
        <begin position="133"/>
        <end position="148"/>
    </location>
</feature>
<keyword evidence="3" id="KW-1185">Reference proteome</keyword>
<feature type="region of interest" description="Disordered" evidence="1">
    <location>
        <begin position="128"/>
        <end position="148"/>
    </location>
</feature>
<reference evidence="3" key="1">
    <citation type="submission" date="2013-01" db="EMBL/GenBank/DDBJ databases">
        <title>Draft Genome Sequence of a Mulberry Tree, Morus notabilis C.K. Schneid.</title>
        <authorList>
            <person name="He N."/>
            <person name="Zhao S."/>
        </authorList>
    </citation>
    <scope>NUCLEOTIDE SEQUENCE</scope>
</reference>
<name>W9RHP2_9ROSA</name>
<protein>
    <submittedName>
        <fullName evidence="2">Uncharacterized protein</fullName>
    </submittedName>
</protein>
<dbReference type="PANTHER" id="PTHR36746:SF3">
    <property type="entry name" value="DUF4005 DOMAIN-CONTAINING PROTEIN"/>
    <property type="match status" value="1"/>
</dbReference>
<dbReference type="EMBL" id="KE345062">
    <property type="protein sequence ID" value="EXB93211.1"/>
    <property type="molecule type" value="Genomic_DNA"/>
</dbReference>
<dbReference type="PANTHER" id="PTHR36746">
    <property type="entry name" value="BNAC04G51760D PROTEIN"/>
    <property type="match status" value="1"/>
</dbReference>
<evidence type="ECO:0000313" key="2">
    <source>
        <dbReference type="EMBL" id="EXB93211.1"/>
    </source>
</evidence>
<dbReference type="AlphaFoldDB" id="W9RHP2"/>
<dbReference type="Proteomes" id="UP000030645">
    <property type="component" value="Unassembled WGS sequence"/>
</dbReference>
<proteinExistence type="predicted"/>